<accession>A0A091CQT0</accession>
<name>A0A091CQT0_FUKDA</name>
<evidence type="ECO:0000256" key="2">
    <source>
        <dbReference type="SAM" id="SignalP"/>
    </source>
</evidence>
<evidence type="ECO:0000256" key="1">
    <source>
        <dbReference type="SAM" id="MobiDB-lite"/>
    </source>
</evidence>
<proteinExistence type="predicted"/>
<organism evidence="3 4">
    <name type="scientific">Fukomys damarensis</name>
    <name type="common">Damaraland mole rat</name>
    <name type="synonym">Cryptomys damarensis</name>
    <dbReference type="NCBI Taxonomy" id="885580"/>
    <lineage>
        <taxon>Eukaryota</taxon>
        <taxon>Metazoa</taxon>
        <taxon>Chordata</taxon>
        <taxon>Craniata</taxon>
        <taxon>Vertebrata</taxon>
        <taxon>Euteleostomi</taxon>
        <taxon>Mammalia</taxon>
        <taxon>Eutheria</taxon>
        <taxon>Euarchontoglires</taxon>
        <taxon>Glires</taxon>
        <taxon>Rodentia</taxon>
        <taxon>Hystricomorpha</taxon>
        <taxon>Bathyergidae</taxon>
        <taxon>Fukomys</taxon>
    </lineage>
</organism>
<keyword evidence="4" id="KW-1185">Reference proteome</keyword>
<sequence length="129" mass="14105">MIFMILLCFFGVNPAFIQLTSDDRSATKPTSTLTIIQQTGEDQSATKPASAPAFIQKNGEDCSCAEGAHQHPILQPTQQRGPVHSGTSATFSPYPHALRPPDCASSWIHTEEVQVLKGHFTELQNIEQK</sequence>
<keyword evidence="2" id="KW-0732">Signal</keyword>
<protein>
    <submittedName>
        <fullName evidence="3">Uncharacterized protein</fullName>
    </submittedName>
</protein>
<feature type="region of interest" description="Disordered" evidence="1">
    <location>
        <begin position="66"/>
        <end position="95"/>
    </location>
</feature>
<dbReference type="EMBL" id="KN124710">
    <property type="protein sequence ID" value="KFO20517.1"/>
    <property type="molecule type" value="Genomic_DNA"/>
</dbReference>
<feature type="compositionally biased region" description="Polar residues" evidence="1">
    <location>
        <begin position="75"/>
        <end position="91"/>
    </location>
</feature>
<gene>
    <name evidence="3" type="ORF">H920_18094</name>
</gene>
<dbReference type="Proteomes" id="UP000028990">
    <property type="component" value="Unassembled WGS sequence"/>
</dbReference>
<feature type="chain" id="PRO_5001871037" evidence="2">
    <location>
        <begin position="18"/>
        <end position="129"/>
    </location>
</feature>
<feature type="signal peptide" evidence="2">
    <location>
        <begin position="1"/>
        <end position="17"/>
    </location>
</feature>
<evidence type="ECO:0000313" key="4">
    <source>
        <dbReference type="Proteomes" id="UP000028990"/>
    </source>
</evidence>
<evidence type="ECO:0000313" key="3">
    <source>
        <dbReference type="EMBL" id="KFO20517.1"/>
    </source>
</evidence>
<reference evidence="3 4" key="1">
    <citation type="submission" date="2013-11" db="EMBL/GenBank/DDBJ databases">
        <title>The Damaraland mole rat (Fukomys damarensis) genome and evolution of African mole rats.</title>
        <authorList>
            <person name="Gladyshev V.N."/>
            <person name="Fang X."/>
        </authorList>
    </citation>
    <scope>NUCLEOTIDE SEQUENCE [LARGE SCALE GENOMIC DNA]</scope>
    <source>
        <tissue evidence="3">Liver</tissue>
    </source>
</reference>
<dbReference type="AlphaFoldDB" id="A0A091CQT0"/>